<evidence type="ECO:0000256" key="1">
    <source>
        <dbReference type="SAM" id="MobiDB-lite"/>
    </source>
</evidence>
<keyword evidence="3" id="KW-1185">Reference proteome</keyword>
<feature type="compositionally biased region" description="Polar residues" evidence="1">
    <location>
        <begin position="1137"/>
        <end position="1150"/>
    </location>
</feature>
<feature type="compositionally biased region" description="Basic and acidic residues" evidence="1">
    <location>
        <begin position="146"/>
        <end position="168"/>
    </location>
</feature>
<feature type="compositionally biased region" description="Low complexity" evidence="1">
    <location>
        <begin position="377"/>
        <end position="414"/>
    </location>
</feature>
<gene>
    <name evidence="2" type="ORF">AAF712_005148</name>
</gene>
<feature type="compositionally biased region" description="Basic and acidic residues" evidence="1">
    <location>
        <begin position="903"/>
        <end position="972"/>
    </location>
</feature>
<dbReference type="EMBL" id="JBBXMP010000023">
    <property type="protein sequence ID" value="KAL0067708.1"/>
    <property type="molecule type" value="Genomic_DNA"/>
</dbReference>
<comment type="caution">
    <text evidence="2">The sequence shown here is derived from an EMBL/GenBank/DDBJ whole genome shotgun (WGS) entry which is preliminary data.</text>
</comment>
<feature type="region of interest" description="Disordered" evidence="1">
    <location>
        <begin position="36"/>
        <end position="243"/>
    </location>
</feature>
<feature type="compositionally biased region" description="Low complexity" evidence="1">
    <location>
        <begin position="743"/>
        <end position="756"/>
    </location>
</feature>
<reference evidence="2 3" key="1">
    <citation type="submission" date="2024-05" db="EMBL/GenBank/DDBJ databases">
        <title>A draft genome resource for the thread blight pathogen Marasmius tenuissimus strain MS-2.</title>
        <authorList>
            <person name="Yulfo-Soto G.E."/>
            <person name="Baruah I.K."/>
            <person name="Amoako-Attah I."/>
            <person name="Bukari Y."/>
            <person name="Meinhardt L.W."/>
            <person name="Bailey B.A."/>
            <person name="Cohen S.P."/>
        </authorList>
    </citation>
    <scope>NUCLEOTIDE SEQUENCE [LARGE SCALE GENOMIC DNA]</scope>
    <source>
        <strain evidence="2 3">MS-2</strain>
    </source>
</reference>
<feature type="region of interest" description="Disordered" evidence="1">
    <location>
        <begin position="895"/>
        <end position="1151"/>
    </location>
</feature>
<feature type="compositionally biased region" description="Basic and acidic residues" evidence="1">
    <location>
        <begin position="1193"/>
        <end position="1227"/>
    </location>
</feature>
<feature type="region of interest" description="Disordered" evidence="1">
    <location>
        <begin position="532"/>
        <end position="560"/>
    </location>
</feature>
<protein>
    <submittedName>
        <fullName evidence="2">Uncharacterized protein</fullName>
    </submittedName>
</protein>
<feature type="compositionally biased region" description="Low complexity" evidence="1">
    <location>
        <begin position="1125"/>
        <end position="1136"/>
    </location>
</feature>
<feature type="compositionally biased region" description="Polar residues" evidence="1">
    <location>
        <begin position="778"/>
        <end position="791"/>
    </location>
</feature>
<feature type="compositionally biased region" description="Basic and acidic residues" evidence="1">
    <location>
        <begin position="63"/>
        <end position="80"/>
    </location>
</feature>
<feature type="region of interest" description="Disordered" evidence="1">
    <location>
        <begin position="1189"/>
        <end position="1227"/>
    </location>
</feature>
<feature type="compositionally biased region" description="Low complexity" evidence="1">
    <location>
        <begin position="217"/>
        <end position="229"/>
    </location>
</feature>
<proteinExistence type="predicted"/>
<evidence type="ECO:0000313" key="3">
    <source>
        <dbReference type="Proteomes" id="UP001437256"/>
    </source>
</evidence>
<feature type="compositionally biased region" description="Low complexity" evidence="1">
    <location>
        <begin position="1093"/>
        <end position="1110"/>
    </location>
</feature>
<feature type="compositionally biased region" description="Low complexity" evidence="1">
    <location>
        <begin position="994"/>
        <end position="1007"/>
    </location>
</feature>
<feature type="region of interest" description="Disordered" evidence="1">
    <location>
        <begin position="377"/>
        <end position="490"/>
    </location>
</feature>
<feature type="compositionally biased region" description="Polar residues" evidence="1">
    <location>
        <begin position="415"/>
        <end position="426"/>
    </location>
</feature>
<evidence type="ECO:0000313" key="2">
    <source>
        <dbReference type="EMBL" id="KAL0067708.1"/>
    </source>
</evidence>
<organism evidence="2 3">
    <name type="scientific">Marasmius tenuissimus</name>
    <dbReference type="NCBI Taxonomy" id="585030"/>
    <lineage>
        <taxon>Eukaryota</taxon>
        <taxon>Fungi</taxon>
        <taxon>Dikarya</taxon>
        <taxon>Basidiomycota</taxon>
        <taxon>Agaricomycotina</taxon>
        <taxon>Agaricomycetes</taxon>
        <taxon>Agaricomycetidae</taxon>
        <taxon>Agaricales</taxon>
        <taxon>Marasmiineae</taxon>
        <taxon>Marasmiaceae</taxon>
        <taxon>Marasmius</taxon>
    </lineage>
</organism>
<feature type="compositionally biased region" description="Low complexity" evidence="1">
    <location>
        <begin position="132"/>
        <end position="145"/>
    </location>
</feature>
<feature type="compositionally biased region" description="Low complexity" evidence="1">
    <location>
        <begin position="1351"/>
        <end position="1366"/>
    </location>
</feature>
<sequence length="1462" mass="158338">MTHPSSSPSSSTSPTKNIWSTYAQRDEDYAGYAISTFSFGSPGTGSVGGSSRSVSVSDSDGGGSERSEEDHEEGHVDHGRLSGRRGRPSDTTPRPSLVVRSHQSQPTPTKHPPSSYSPSASPPDLNVNDPLQSSSTSPTSYSQSVSEDHQHPEELGHGFPDDGQRYDDYEQGSDDDYDSSEEYAYYSDDGRESPDIEISSARFDPDVEGPAVNPRLIPSIHGSSGSRSTSIRRKGSSATESYWSGKSGYGSYGSYGERKGSVVSHWSFGAGSGAEGRQHSYYPEDLGIAPGDSASGGASVNAHEDDWRRLLGPAQIDSLNQQAMPVPPESPTFADPGELEDSFASSSAQETTTSEFDINYITGFDQQPDFISVASAATGSTSLSSPTFSSVSFISAPHSQSGSSVSGSASGSSGPHNRSQSRSTFIPSGMVGSTDRTVPLPPPQMYQQKKSAPGSYQNPWELMQKTPFSKPPLGAGAKGRGRERPPSMMSAASMRSLGSSFNFSHDDTFALSLNAWGGQTYQDLRKDWVFRKERSERSRDTSSRPSNSNQGRSSRRVQLGMPVPSQEYWKNFLLGKFVVIREEVGGDGVGLGHSRVHSKSFSKSHLSSAGGSLAESKSGMSRRSTEKGHDSENASLSSVKSSKDKGKAREEIMTEGLAETKLSNDIPFHRIDESKGRLKTYRSKSSSYSQSTTVTVKPQKSSDHGSGKPPQQRLVIRKINSQPRAPGDRHQTEVSTSNATAMGSPTSQNSGSSTSPMTPPAEGIANSPVITVSPPRSPSNAAEDSTTSIQASGGGSSSRSEPPPPPPHMLSHPLGYDPLHPAVIVHKHSKVAAFSFSRHHRSSWARGSGGNAPNSSAHRSRTVIMLASRSVQEAFTNTETTKRFMETALLMNFENTARKRGKERTVGGSERDKRKDKEKEKEREREKEKEKEKRKEKEKEKEKKEKEKGKKKASKDNLRLKIRSEGQVHLDEDGSESPIKSSAKSRSRLPFPRSPTTKTSGSLGTKSAPANVNEANEDDSGDGAASESPTDNPLDRRPSSAALSVLVPSTSGSSAGVDDKGTDIDPILPPSKPRIADHHKSYGTVAGHRNLDPPQSSQSAPRSRRSSNSNILKRLIPWGDNSKGNSTSDLTSSNTLVGSTPSLISANDTTGYIPPWLTIPTREQQEIQRKAEDAMGNLKMSFENVGLLPSLREAGERDKSKDREKKERNSLRRLAGKEREREKEKDDNVLNAVPHDSLFMLLPLWPGETDPYAQRYFPFEMPAVPMEEQMFLLVYYKVLSREMAGNINQPMPFTPVQDKRNILLPYFRVVGRQISYAELQGSGIRLPDQGLAVSGPLEEAYRTAPKLQGRPPSAASSSSSSLSQIPPSVGTHVRECLMGSCYSRDAGIEFDPYALIELGLCSVLEEDGAPYPLPPGMFEEEIERSYTVKLTAIGSAVVEMVWAGGLALTSFEPVDETVKAKF</sequence>
<feature type="compositionally biased region" description="Basic and acidic residues" evidence="1">
    <location>
        <begin position="532"/>
        <end position="542"/>
    </location>
</feature>
<feature type="region of interest" description="Disordered" evidence="1">
    <location>
        <begin position="599"/>
        <end position="649"/>
    </location>
</feature>
<accession>A0ABR3A263</accession>
<feature type="compositionally biased region" description="Low complexity" evidence="1">
    <location>
        <begin position="683"/>
        <end position="697"/>
    </location>
</feature>
<feature type="compositionally biased region" description="Basic and acidic residues" evidence="1">
    <location>
        <begin position="623"/>
        <end position="632"/>
    </location>
</feature>
<feature type="compositionally biased region" description="Acidic residues" evidence="1">
    <location>
        <begin position="169"/>
        <end position="181"/>
    </location>
</feature>
<feature type="compositionally biased region" description="Low complexity" evidence="1">
    <location>
        <begin position="603"/>
        <end position="619"/>
    </location>
</feature>
<name>A0ABR3A263_9AGAR</name>
<feature type="region of interest" description="Disordered" evidence="1">
    <location>
        <begin position="1343"/>
        <end position="1366"/>
    </location>
</feature>
<feature type="compositionally biased region" description="Low complexity" evidence="1">
    <location>
        <begin position="342"/>
        <end position="354"/>
    </location>
</feature>
<feature type="region of interest" description="Disordered" evidence="1">
    <location>
        <begin position="319"/>
        <end position="354"/>
    </location>
</feature>
<feature type="compositionally biased region" description="Low complexity" evidence="1">
    <location>
        <begin position="112"/>
        <end position="123"/>
    </location>
</feature>
<dbReference type="Proteomes" id="UP001437256">
    <property type="component" value="Unassembled WGS sequence"/>
</dbReference>
<feature type="compositionally biased region" description="Polar residues" evidence="1">
    <location>
        <begin position="445"/>
        <end position="458"/>
    </location>
</feature>
<feature type="region of interest" description="Disordered" evidence="1">
    <location>
        <begin position="281"/>
        <end position="303"/>
    </location>
</feature>
<feature type="region of interest" description="Disordered" evidence="1">
    <location>
        <begin position="677"/>
        <end position="815"/>
    </location>
</feature>
<feature type="compositionally biased region" description="Low complexity" evidence="1">
    <location>
        <begin position="49"/>
        <end position="59"/>
    </location>
</feature>